<sequence length="312" mass="36304">MTQRSQREYFDELIQRTQTYRRSEEFFESLKVVAALQAFSPFNAYLLKIQRPLLRFAAPKEQWEKQFHRTVRTDVPAHPLVILWPFGPVTFVYDYADTVGEPLPQAVLEPFRSQGYITTKEWERLFRNCRRRGIVIKYMSADPASAGWIELWEDQPQAVPSNEDAKDKAKREEPPVRFQVMLNGNQDKTVQYATLLHELGHLACGHLGASPSDDWPSRKIDSEIVREFEAETVSYIVCNRLGIRTNSEAYLADYVRHHMYIPDEVSTYTIMTASGLIEEWTRKLGWPRKPRKAAAELRLQAAREQQLREVGL</sequence>
<keyword evidence="2" id="KW-1185">Reference proteome</keyword>
<accession>A0ABW5P0Q3</accession>
<proteinExistence type="predicted"/>
<evidence type="ECO:0000313" key="2">
    <source>
        <dbReference type="Proteomes" id="UP001597475"/>
    </source>
</evidence>
<gene>
    <name evidence="1" type="ORF">ACFSR9_01290</name>
</gene>
<comment type="caution">
    <text evidence="1">The sequence shown here is derived from an EMBL/GenBank/DDBJ whole genome shotgun (WGS) entry which is preliminary data.</text>
</comment>
<dbReference type="RefSeq" id="WP_386842298.1">
    <property type="nucleotide sequence ID" value="NZ_JBHUMK010000007.1"/>
</dbReference>
<organism evidence="1 2">
    <name type="scientific">Deinococcus taklimakanensis</name>
    <dbReference type="NCBI Taxonomy" id="536443"/>
    <lineage>
        <taxon>Bacteria</taxon>
        <taxon>Thermotogati</taxon>
        <taxon>Deinococcota</taxon>
        <taxon>Deinococci</taxon>
        <taxon>Deinococcales</taxon>
        <taxon>Deinococcaceae</taxon>
        <taxon>Deinococcus</taxon>
    </lineage>
</organism>
<reference evidence="2" key="1">
    <citation type="journal article" date="2019" name="Int. J. Syst. Evol. Microbiol.">
        <title>The Global Catalogue of Microorganisms (GCM) 10K type strain sequencing project: providing services to taxonomists for standard genome sequencing and annotation.</title>
        <authorList>
            <consortium name="The Broad Institute Genomics Platform"/>
            <consortium name="The Broad Institute Genome Sequencing Center for Infectious Disease"/>
            <person name="Wu L."/>
            <person name="Ma J."/>
        </authorList>
    </citation>
    <scope>NUCLEOTIDE SEQUENCE [LARGE SCALE GENOMIC DNA]</scope>
    <source>
        <strain evidence="2">KCTC 33842</strain>
    </source>
</reference>
<dbReference type="Proteomes" id="UP001597475">
    <property type="component" value="Unassembled WGS sequence"/>
</dbReference>
<name>A0ABW5P0Q3_9DEIO</name>
<protein>
    <recommendedName>
        <fullName evidence="3">IrrE N-terminal-like domain-containing protein</fullName>
    </recommendedName>
</protein>
<dbReference type="EMBL" id="JBHUMK010000007">
    <property type="protein sequence ID" value="MFD2608075.1"/>
    <property type="molecule type" value="Genomic_DNA"/>
</dbReference>
<evidence type="ECO:0008006" key="3">
    <source>
        <dbReference type="Google" id="ProtNLM"/>
    </source>
</evidence>
<evidence type="ECO:0000313" key="1">
    <source>
        <dbReference type="EMBL" id="MFD2608075.1"/>
    </source>
</evidence>